<keyword evidence="2" id="KW-1185">Reference proteome</keyword>
<dbReference type="PANTHER" id="PTHR36529:SF1">
    <property type="entry name" value="GLYCOSYLTRANSFERASE"/>
    <property type="match status" value="1"/>
</dbReference>
<evidence type="ECO:0000313" key="2">
    <source>
        <dbReference type="Proteomes" id="UP001300763"/>
    </source>
</evidence>
<dbReference type="Proteomes" id="UP001300763">
    <property type="component" value="Unassembled WGS sequence"/>
</dbReference>
<protein>
    <submittedName>
        <fullName evidence="1">DUF2064 domain-containing protein</fullName>
    </submittedName>
</protein>
<evidence type="ECO:0000313" key="1">
    <source>
        <dbReference type="EMBL" id="MDD7964067.1"/>
    </source>
</evidence>
<sequence length="241" mass="24660">MRSVTDRVRRVVIILAKAPVPGRVKTRLVPPATPDGAAEVAAAALLDTLDAARAVPDAAVLVALAGDPRDGVRADEVTAALAGTTVVPQGEGTLGERIAAAHEEAARRFPDAVSLQIGMDTPQVDAGLLAAAFDTIGAVDGPETLVAGALGLAVDGGWWALALRHPRGAAVVTPVPTSRDDTGERTLAVLRGGLSGEVRELPTLADVDTAADAAVVAELVPDGRFARAVRELLPVPERQAR</sequence>
<proteinExistence type="predicted"/>
<name>A0ABT5SPV4_9PSEU</name>
<dbReference type="InterPro" id="IPR018641">
    <property type="entry name" value="Trfase_1_rSAM/seldom-assoc"/>
</dbReference>
<dbReference type="PANTHER" id="PTHR36529">
    <property type="entry name" value="SLL1095 PROTEIN"/>
    <property type="match status" value="1"/>
</dbReference>
<dbReference type="Gene3D" id="3.90.550.10">
    <property type="entry name" value="Spore Coat Polysaccharide Biosynthesis Protein SpsA, Chain A"/>
    <property type="match status" value="1"/>
</dbReference>
<dbReference type="SUPFAM" id="SSF53448">
    <property type="entry name" value="Nucleotide-diphospho-sugar transferases"/>
    <property type="match status" value="1"/>
</dbReference>
<dbReference type="Pfam" id="PF09837">
    <property type="entry name" value="DUF2064"/>
    <property type="match status" value="1"/>
</dbReference>
<dbReference type="EMBL" id="JAQZAO010000001">
    <property type="protein sequence ID" value="MDD7964067.1"/>
    <property type="molecule type" value="Genomic_DNA"/>
</dbReference>
<comment type="caution">
    <text evidence="1">The sequence shown here is derived from an EMBL/GenBank/DDBJ whole genome shotgun (WGS) entry which is preliminary data.</text>
</comment>
<reference evidence="1 2" key="1">
    <citation type="submission" date="2023-02" db="EMBL/GenBank/DDBJ databases">
        <title>Genome sequencing required for Actinomycetospora new species description.</title>
        <authorList>
            <person name="Saimee Y."/>
            <person name="Duangmal K."/>
        </authorList>
    </citation>
    <scope>NUCLEOTIDE SEQUENCE [LARGE SCALE GENOMIC DNA]</scope>
    <source>
        <strain evidence="1 2">DW7H6</strain>
    </source>
</reference>
<dbReference type="InterPro" id="IPR029044">
    <property type="entry name" value="Nucleotide-diphossugar_trans"/>
</dbReference>
<accession>A0ABT5SPV4</accession>
<gene>
    <name evidence="1" type="ORF">PGB27_01780</name>
</gene>
<organism evidence="1 2">
    <name type="scientific">Actinomycetospora lemnae</name>
    <dbReference type="NCBI Taxonomy" id="3019891"/>
    <lineage>
        <taxon>Bacteria</taxon>
        <taxon>Bacillati</taxon>
        <taxon>Actinomycetota</taxon>
        <taxon>Actinomycetes</taxon>
        <taxon>Pseudonocardiales</taxon>
        <taxon>Pseudonocardiaceae</taxon>
        <taxon>Actinomycetospora</taxon>
    </lineage>
</organism>